<dbReference type="InterPro" id="IPR016152">
    <property type="entry name" value="PTrfase/Anion_transptr"/>
</dbReference>
<reference evidence="2 3" key="1">
    <citation type="submission" date="2019-02" db="EMBL/GenBank/DDBJ databases">
        <title>Deep-cultivation of Planctomycetes and their phenomic and genomic characterization uncovers novel biology.</title>
        <authorList>
            <person name="Wiegand S."/>
            <person name="Jogler M."/>
            <person name="Boedeker C."/>
            <person name="Pinto D."/>
            <person name="Vollmers J."/>
            <person name="Rivas-Marin E."/>
            <person name="Kohn T."/>
            <person name="Peeters S.H."/>
            <person name="Heuer A."/>
            <person name="Rast P."/>
            <person name="Oberbeckmann S."/>
            <person name="Bunk B."/>
            <person name="Jeske O."/>
            <person name="Meyerdierks A."/>
            <person name="Storesund J.E."/>
            <person name="Kallscheuer N."/>
            <person name="Luecker S."/>
            <person name="Lage O.M."/>
            <person name="Pohl T."/>
            <person name="Merkel B.J."/>
            <person name="Hornburger P."/>
            <person name="Mueller R.-W."/>
            <person name="Bruemmer F."/>
            <person name="Labrenz M."/>
            <person name="Spormann A.M."/>
            <person name="Op Den Camp H."/>
            <person name="Overmann J."/>
            <person name="Amann R."/>
            <person name="Jetten M.S.M."/>
            <person name="Mascher T."/>
            <person name="Medema M.H."/>
            <person name="Devos D.P."/>
            <person name="Kaster A.-K."/>
            <person name="Ovreas L."/>
            <person name="Rohde M."/>
            <person name="Galperin M.Y."/>
            <person name="Jogler C."/>
        </authorList>
    </citation>
    <scope>NUCLEOTIDE SEQUENCE [LARGE SCALE GENOMIC DNA]</scope>
    <source>
        <strain evidence="2 3">Enr8</strain>
    </source>
</reference>
<name>A0A5C5VMK0_9BACT</name>
<evidence type="ECO:0000313" key="3">
    <source>
        <dbReference type="Proteomes" id="UP000318878"/>
    </source>
</evidence>
<keyword evidence="3" id="KW-1185">Reference proteome</keyword>
<dbReference type="PROSITE" id="PS00372">
    <property type="entry name" value="PTS_EIIA_TYPE_2_HIS"/>
    <property type="match status" value="1"/>
</dbReference>
<evidence type="ECO:0000313" key="2">
    <source>
        <dbReference type="EMBL" id="TWT39287.1"/>
    </source>
</evidence>
<dbReference type="Gene3D" id="3.40.930.10">
    <property type="entry name" value="Mannitol-specific EII, Chain A"/>
    <property type="match status" value="1"/>
</dbReference>
<protein>
    <submittedName>
        <fullName evidence="2">Nitrogen regulatory protein</fullName>
        <ecNumber evidence="2">2.7.1.-</ecNumber>
    </submittedName>
</protein>
<dbReference type="EMBL" id="SJPF01000001">
    <property type="protein sequence ID" value="TWT39287.1"/>
    <property type="molecule type" value="Genomic_DNA"/>
</dbReference>
<gene>
    <name evidence="2" type="primary">ptsN</name>
    <name evidence="2" type="ORF">Enr8_09850</name>
</gene>
<dbReference type="PANTHER" id="PTHR47738">
    <property type="entry name" value="PTS SYSTEM FRUCTOSE-LIKE EIIA COMPONENT-RELATED"/>
    <property type="match status" value="1"/>
</dbReference>
<dbReference type="Proteomes" id="UP000318878">
    <property type="component" value="Unassembled WGS sequence"/>
</dbReference>
<feature type="domain" description="PTS EIIA type-2" evidence="1">
    <location>
        <begin position="54"/>
        <end position="179"/>
    </location>
</feature>
<sequence length="179" mass="18402">MTPASRAPEGESNRCPLCGDAISISPSRPPGDAPCPNCGVLLWWPALQSDGGFAFLVGEGTLYEIAATTKEDAIATLVRQMVDQGGLDASLAPDALAALYRREEVGTTAIGGGVAIPHARIDGLDQVVGILGCAPHGVDFGSVDGAPVTHLFLLVGSQNDPSGYLRALEAVAKAIRAIR</sequence>
<proteinExistence type="predicted"/>
<keyword evidence="2" id="KW-0808">Transferase</keyword>
<accession>A0A5C5VMK0</accession>
<dbReference type="InterPro" id="IPR002178">
    <property type="entry name" value="PTS_EIIA_type-2_dom"/>
</dbReference>
<dbReference type="EC" id="2.7.1.-" evidence="2"/>
<evidence type="ECO:0000259" key="1">
    <source>
        <dbReference type="PROSITE" id="PS51094"/>
    </source>
</evidence>
<dbReference type="GO" id="GO:0016740">
    <property type="term" value="F:transferase activity"/>
    <property type="evidence" value="ECO:0007669"/>
    <property type="project" value="UniProtKB-KW"/>
</dbReference>
<dbReference type="RefSeq" id="WP_146429467.1">
    <property type="nucleotide sequence ID" value="NZ_SJPF01000001.1"/>
</dbReference>
<dbReference type="SUPFAM" id="SSF55804">
    <property type="entry name" value="Phoshotransferase/anion transport protein"/>
    <property type="match status" value="1"/>
</dbReference>
<dbReference type="AlphaFoldDB" id="A0A5C5VMK0"/>
<dbReference type="Pfam" id="PF00359">
    <property type="entry name" value="PTS_EIIA_2"/>
    <property type="match status" value="1"/>
</dbReference>
<dbReference type="PANTHER" id="PTHR47738:SF2">
    <property type="entry name" value="PTS SYSTEM FRUCTOSE-LIKE EIIA COMPONENT"/>
    <property type="match status" value="1"/>
</dbReference>
<comment type="caution">
    <text evidence="2">The sequence shown here is derived from an EMBL/GenBank/DDBJ whole genome shotgun (WGS) entry which is preliminary data.</text>
</comment>
<dbReference type="InterPro" id="IPR051541">
    <property type="entry name" value="PTS_SugarTrans_NitroReg"/>
</dbReference>
<dbReference type="PROSITE" id="PS51094">
    <property type="entry name" value="PTS_EIIA_TYPE_2"/>
    <property type="match status" value="1"/>
</dbReference>
<dbReference type="OrthoDB" id="287206at2"/>
<organism evidence="2 3">
    <name type="scientific">Blastopirellula retiformator</name>
    <dbReference type="NCBI Taxonomy" id="2527970"/>
    <lineage>
        <taxon>Bacteria</taxon>
        <taxon>Pseudomonadati</taxon>
        <taxon>Planctomycetota</taxon>
        <taxon>Planctomycetia</taxon>
        <taxon>Pirellulales</taxon>
        <taxon>Pirellulaceae</taxon>
        <taxon>Blastopirellula</taxon>
    </lineage>
</organism>